<sequence length="611" mass="63671">MTPSLRGAALPALLLLAFASASAAATPTLSLDQIHPGQKAVVKTVFTGNAIEDFDAEIVGILKGGRAEGDLIVARATSERVVKSGIAQGMSGSPVYVEGRLIGALSSGWSFTREPLFGVTPIGEMLAVLDQPSRPDTTGTAGPTGLEGGIASPGARVRYGELRWDDAPPPDRSGAHDDPAVTTTASPLPVPLGLPLACTGLHPGALAEARRLLEPLGLAVTPGGRAPAGGPVADSLRPGSAVAVDVMTGDLEVSAIGTLTWREGDRVLLFGHPLFQSGDVRLPLSTAEIVTIVASDLTSFKLGARGRPAGTLDQDRRTAMAGRIGRAPRLLPIAVEIGGSTPRHFSFATIEDRALAPQLVGLAALNSFMESGGGGGNQTVRWTLRLSRRDGPPLVLADVAAGEAPAAEAAGAIAAPLRFLFNSPYGAPRLSGIEVAMTATPDREEWTLRSARLLDAAVRPGGTLRVECEVERWHGPRKRVALDVPVPEEMPDGHCVLWLGGGPELSRYEATRLPGRYRPTSLADGWRRIGDRRPGDALYGTLFASAPEVTREERDYPELPVSALAMLAGGQSAGDGGRRGDAARLGEQRIPFAGAVRGELLLSVLVDSKAP</sequence>
<feature type="domain" description="Peptidase S55" evidence="3">
    <location>
        <begin position="1"/>
        <end position="141"/>
    </location>
</feature>
<dbReference type="Pfam" id="PF05580">
    <property type="entry name" value="Peptidase_S55"/>
    <property type="match status" value="1"/>
</dbReference>
<feature type="region of interest" description="Disordered" evidence="1">
    <location>
        <begin position="130"/>
        <end position="186"/>
    </location>
</feature>
<organism evidence="4 5">
    <name type="scientific">Eiseniibacteriota bacterium</name>
    <dbReference type="NCBI Taxonomy" id="2212470"/>
    <lineage>
        <taxon>Bacteria</taxon>
        <taxon>Candidatus Eiseniibacteriota</taxon>
    </lineage>
</organism>
<reference evidence="4 5" key="1">
    <citation type="journal article" date="2019" name="Nat. Microbiol.">
        <title>Mediterranean grassland soil C-N compound turnover is dependent on rainfall and depth, and is mediated by genomically divergent microorganisms.</title>
        <authorList>
            <person name="Diamond S."/>
            <person name="Andeer P.F."/>
            <person name="Li Z."/>
            <person name="Crits-Christoph A."/>
            <person name="Burstein D."/>
            <person name="Anantharaman K."/>
            <person name="Lane K.R."/>
            <person name="Thomas B.C."/>
            <person name="Pan C."/>
            <person name="Northen T.R."/>
            <person name="Banfield J.F."/>
        </authorList>
    </citation>
    <scope>NUCLEOTIDE SEQUENCE [LARGE SCALE GENOMIC DNA]</scope>
    <source>
        <strain evidence="4">WS_11</strain>
    </source>
</reference>
<dbReference type="Proteomes" id="UP000319771">
    <property type="component" value="Unassembled WGS sequence"/>
</dbReference>
<feature type="chain" id="PRO_5021775112" description="Peptidase S55 domain-containing protein" evidence="2">
    <location>
        <begin position="24"/>
        <end position="611"/>
    </location>
</feature>
<comment type="caution">
    <text evidence="4">The sequence shown here is derived from an EMBL/GenBank/DDBJ whole genome shotgun (WGS) entry which is preliminary data.</text>
</comment>
<dbReference type="InterPro" id="IPR008763">
    <property type="entry name" value="Peptidase_S55"/>
</dbReference>
<dbReference type="EMBL" id="VBPB01000103">
    <property type="protein sequence ID" value="TMQ72558.1"/>
    <property type="molecule type" value="Genomic_DNA"/>
</dbReference>
<evidence type="ECO:0000313" key="5">
    <source>
        <dbReference type="Proteomes" id="UP000319771"/>
    </source>
</evidence>
<protein>
    <recommendedName>
        <fullName evidence="3">Peptidase S55 domain-containing protein</fullName>
    </recommendedName>
</protein>
<evidence type="ECO:0000256" key="2">
    <source>
        <dbReference type="SAM" id="SignalP"/>
    </source>
</evidence>
<gene>
    <name evidence="4" type="ORF">E6K81_06990</name>
</gene>
<name>A0A538U9I1_UNCEI</name>
<evidence type="ECO:0000313" key="4">
    <source>
        <dbReference type="EMBL" id="TMQ72558.1"/>
    </source>
</evidence>
<keyword evidence="2" id="KW-0732">Signal</keyword>
<evidence type="ECO:0000259" key="3">
    <source>
        <dbReference type="PROSITE" id="PS51494"/>
    </source>
</evidence>
<dbReference type="PROSITE" id="PS51494">
    <property type="entry name" value="SPOIVB"/>
    <property type="match status" value="1"/>
</dbReference>
<feature type="signal peptide" evidence="2">
    <location>
        <begin position="1"/>
        <end position="23"/>
    </location>
</feature>
<proteinExistence type="predicted"/>
<evidence type="ECO:0000256" key="1">
    <source>
        <dbReference type="SAM" id="MobiDB-lite"/>
    </source>
</evidence>
<dbReference type="AlphaFoldDB" id="A0A538U9I1"/>
<accession>A0A538U9I1</accession>